<comment type="caution">
    <text evidence="13">The sequence shown here is derived from an EMBL/GenBank/DDBJ whole genome shotgun (WGS) entry which is preliminary data.</text>
</comment>
<dbReference type="GO" id="GO:0000139">
    <property type="term" value="C:Golgi membrane"/>
    <property type="evidence" value="ECO:0007669"/>
    <property type="project" value="UniProtKB-SubCell"/>
</dbReference>
<keyword evidence="5 12" id="KW-0812">Transmembrane</keyword>
<feature type="transmembrane region" description="Helical" evidence="12">
    <location>
        <begin position="32"/>
        <end position="51"/>
    </location>
</feature>
<dbReference type="Pfam" id="PF11051">
    <property type="entry name" value="Mannosyl_trans3"/>
    <property type="match status" value="1"/>
</dbReference>
<keyword evidence="6" id="KW-0735">Signal-anchor</keyword>
<evidence type="ECO:0000256" key="10">
    <source>
        <dbReference type="ARBA" id="ARBA00037847"/>
    </source>
</evidence>
<protein>
    <submittedName>
        <fullName evidence="13">Pseudouridylate synthase 7</fullName>
    </submittedName>
</protein>
<dbReference type="PANTHER" id="PTHR31646">
    <property type="entry name" value="ALPHA-1,2-MANNOSYLTRANSFERASE MNN2"/>
    <property type="match status" value="1"/>
</dbReference>
<keyword evidence="15" id="KW-1185">Reference proteome</keyword>
<evidence type="ECO:0000313" key="14">
    <source>
        <dbReference type="EMBL" id="KAF6002883.1"/>
    </source>
</evidence>
<evidence type="ECO:0000256" key="8">
    <source>
        <dbReference type="ARBA" id="ARBA00023034"/>
    </source>
</evidence>
<dbReference type="OrthoDB" id="430354at2759"/>
<evidence type="ECO:0000256" key="2">
    <source>
        <dbReference type="ARBA" id="ARBA00004606"/>
    </source>
</evidence>
<dbReference type="SUPFAM" id="SSF53448">
    <property type="entry name" value="Nucleotide-diphospho-sugar transferases"/>
    <property type="match status" value="1"/>
</dbReference>
<evidence type="ECO:0000256" key="4">
    <source>
        <dbReference type="ARBA" id="ARBA00022679"/>
    </source>
</evidence>
<evidence type="ECO:0000256" key="6">
    <source>
        <dbReference type="ARBA" id="ARBA00022968"/>
    </source>
</evidence>
<evidence type="ECO:0000313" key="13">
    <source>
        <dbReference type="EMBL" id="KAF6001164.1"/>
    </source>
</evidence>
<evidence type="ECO:0000256" key="9">
    <source>
        <dbReference type="ARBA" id="ARBA00023136"/>
    </source>
</evidence>
<reference evidence="13 15" key="1">
    <citation type="journal article" date="2020" name="J. Phycol.">
        <title>Comparative genome analysis reveals Cyanidiococcus gen. nov., a new extremophilic red algal genus sister to Cyanidioschyzon (Cyanidioschyzonaceae, Rhodophyta).</title>
        <authorList>
            <person name="Liu S.-L."/>
            <person name="Chiang Y.-R."/>
            <person name="Yoon H.S."/>
            <person name="Fu H.-Y."/>
        </authorList>
    </citation>
    <scope>NUCLEOTIDE SEQUENCE [LARGE SCALE GENOMIC DNA]</scope>
    <source>
        <strain evidence="13 15">THAL066</strain>
    </source>
</reference>
<evidence type="ECO:0000256" key="7">
    <source>
        <dbReference type="ARBA" id="ARBA00022989"/>
    </source>
</evidence>
<evidence type="ECO:0000256" key="1">
    <source>
        <dbReference type="ARBA" id="ARBA00004394"/>
    </source>
</evidence>
<keyword evidence="4" id="KW-0808">Transferase</keyword>
<dbReference type="AlphaFoldDB" id="A0A7J7IEN7"/>
<dbReference type="InterPro" id="IPR029044">
    <property type="entry name" value="Nucleotide-diphossugar_trans"/>
</dbReference>
<dbReference type="Proteomes" id="UP000530660">
    <property type="component" value="Unassembled WGS sequence"/>
</dbReference>
<dbReference type="GO" id="GO:0000026">
    <property type="term" value="F:alpha-1,2-mannosyltransferase activity"/>
    <property type="evidence" value="ECO:0007669"/>
    <property type="project" value="TreeGrafter"/>
</dbReference>
<dbReference type="EMBL" id="VWRR01000015">
    <property type="protein sequence ID" value="KAF6001164.1"/>
    <property type="molecule type" value="Genomic_DNA"/>
</dbReference>
<dbReference type="PANTHER" id="PTHR31646:SF1">
    <property type="entry name" value="ALPHA-1,2-MANNOSYLTRANSFERASE MNN2"/>
    <property type="match status" value="1"/>
</dbReference>
<dbReference type="EMBL" id="VWRR01000008">
    <property type="protein sequence ID" value="KAF6002883.1"/>
    <property type="molecule type" value="Genomic_DNA"/>
</dbReference>
<comment type="similarity">
    <text evidence="3">Belongs to the MNN1/MNT family.</text>
</comment>
<keyword evidence="9 12" id="KW-0472">Membrane</keyword>
<evidence type="ECO:0000313" key="15">
    <source>
        <dbReference type="Proteomes" id="UP000530660"/>
    </source>
</evidence>
<gene>
    <name evidence="13" type="primary">PUS7L_2</name>
    <name evidence="14" type="synonym">PUS7L_1</name>
    <name evidence="14" type="ORF">F1559_000151</name>
    <name evidence="13" type="ORF">F1559_000183</name>
</gene>
<comment type="subcellular location">
    <subcellularLocation>
        <location evidence="10">Endomembrane system</location>
        <topology evidence="10">Single-pass membrane protein</topology>
    </subcellularLocation>
    <subcellularLocation>
        <location evidence="1">Golgi apparatus membrane</location>
    </subcellularLocation>
    <subcellularLocation>
        <location evidence="2">Membrane</location>
        <topology evidence="2">Single-pass type II membrane protein</topology>
    </subcellularLocation>
</comment>
<keyword evidence="7 12" id="KW-1133">Transmembrane helix</keyword>
<organism evidence="13 15">
    <name type="scientific">Cyanidiococcus yangmingshanensis</name>
    <dbReference type="NCBI Taxonomy" id="2690220"/>
    <lineage>
        <taxon>Eukaryota</taxon>
        <taxon>Rhodophyta</taxon>
        <taxon>Bangiophyceae</taxon>
        <taxon>Cyanidiales</taxon>
        <taxon>Cyanidiaceae</taxon>
        <taxon>Cyanidiococcus</taxon>
    </lineage>
</organism>
<feature type="compositionally biased region" description="Polar residues" evidence="11">
    <location>
        <begin position="284"/>
        <end position="294"/>
    </location>
</feature>
<evidence type="ECO:0000256" key="12">
    <source>
        <dbReference type="SAM" id="Phobius"/>
    </source>
</evidence>
<evidence type="ECO:0000256" key="5">
    <source>
        <dbReference type="ARBA" id="ARBA00022692"/>
    </source>
</evidence>
<evidence type="ECO:0000256" key="11">
    <source>
        <dbReference type="SAM" id="MobiDB-lite"/>
    </source>
</evidence>
<dbReference type="InterPro" id="IPR022751">
    <property type="entry name" value="Alpha_mannosyltransferase"/>
</dbReference>
<proteinExistence type="inferred from homology"/>
<feature type="region of interest" description="Disordered" evidence="11">
    <location>
        <begin position="284"/>
        <end position="304"/>
    </location>
</feature>
<accession>A0A7J7IEN7</accession>
<sequence>MFTTTHRAKLLELRRNWQSALRTKARRVRSRLLFLLMLAAVTLFGTGWRHWMLSVGLKGIVAEHHSPSASAGTTSGSTPGALAQRALPLQPWTAAELDELAMLWIGIEDALSVAHQVFLNQSAGDGNEEEKLVRGHAHAWRRFIQVVPQAPPSLPRAPRSPSIPTTTVTEEIIRLRRKAITSVVRGQKDMQASDPGETRRGIVIPAGGPRLFQMALVELQALRKLAKCQLPVEIFYRDASEAPSPAVEKWVTETFGPVVFRNVDQVRQRAQQMRKEQALAQMQIASKKSTTASTPRPPEEMPPLSPELRFEGYGMKVIPSVLSAFDELLVLDSDNIPLLNPTALFSLGRFGAGEIGGFFWIDYSGIFEFEGYRDTALYRTMLRQLEPPPCPSRSTNVGPFADPLVVYPESSSTSSSSTETKSYCGVAVSDRRGTESGQVLLRRRAVDGKRSFWLPLMLAVYMYHYRDFFYRHMLGDKDSFRLGGFAIGEPSELSPYALGGSGFRDNDGGAHCHAMLQFWPYELELFDSAVVSQTIANIETVRERHVRFGRTPLFMHRNLRKIPSEGVRLMREQPYNLQTTCWNNVSGSEARDAPRLSNPPPEFLIRFTNPTAICVDTKEFLGFDIDQLIVDYIDNLWDQREWRKYLYEQKIF</sequence>
<keyword evidence="8" id="KW-0333">Golgi apparatus</keyword>
<name>A0A7J7IEN7_9RHOD</name>
<dbReference type="GO" id="GO:0046354">
    <property type="term" value="P:mannan biosynthetic process"/>
    <property type="evidence" value="ECO:0007669"/>
    <property type="project" value="TreeGrafter"/>
</dbReference>
<evidence type="ECO:0000256" key="3">
    <source>
        <dbReference type="ARBA" id="ARBA00009105"/>
    </source>
</evidence>